<dbReference type="AlphaFoldDB" id="A0A0E9WJX3"/>
<proteinExistence type="predicted"/>
<accession>A0A0E9WJX3</accession>
<sequence length="131" mass="15143">MSASYFWIQFSIPDSTLFRFFLRVISTSRFLVIKFLSCVHSWLISCCIFARRPSEVFLYDRFWFSTSCSILNVKSSDIFSLWSMELFSLRMTSFFLKVSASLSLVAATTSSSSVETTSMLLRCLRESSSMY</sequence>
<organism evidence="1">
    <name type="scientific">Anguilla anguilla</name>
    <name type="common">European freshwater eel</name>
    <name type="synonym">Muraena anguilla</name>
    <dbReference type="NCBI Taxonomy" id="7936"/>
    <lineage>
        <taxon>Eukaryota</taxon>
        <taxon>Metazoa</taxon>
        <taxon>Chordata</taxon>
        <taxon>Craniata</taxon>
        <taxon>Vertebrata</taxon>
        <taxon>Euteleostomi</taxon>
        <taxon>Actinopterygii</taxon>
        <taxon>Neopterygii</taxon>
        <taxon>Teleostei</taxon>
        <taxon>Anguilliformes</taxon>
        <taxon>Anguillidae</taxon>
        <taxon>Anguilla</taxon>
    </lineage>
</organism>
<name>A0A0E9WJX3_ANGAN</name>
<evidence type="ECO:0000313" key="1">
    <source>
        <dbReference type="EMBL" id="JAH90662.1"/>
    </source>
</evidence>
<reference evidence="1" key="2">
    <citation type="journal article" date="2015" name="Fish Shellfish Immunol.">
        <title>Early steps in the European eel (Anguilla anguilla)-Vibrio vulnificus interaction in the gills: Role of the RtxA13 toxin.</title>
        <authorList>
            <person name="Callol A."/>
            <person name="Pajuelo D."/>
            <person name="Ebbesson L."/>
            <person name="Teles M."/>
            <person name="MacKenzie S."/>
            <person name="Amaro C."/>
        </authorList>
    </citation>
    <scope>NUCLEOTIDE SEQUENCE</scope>
</reference>
<reference evidence="1" key="1">
    <citation type="submission" date="2014-11" db="EMBL/GenBank/DDBJ databases">
        <authorList>
            <person name="Amaro Gonzalez C."/>
        </authorList>
    </citation>
    <scope>NUCLEOTIDE SEQUENCE</scope>
</reference>
<dbReference type="EMBL" id="GBXM01017915">
    <property type="protein sequence ID" value="JAH90662.1"/>
    <property type="molecule type" value="Transcribed_RNA"/>
</dbReference>
<protein>
    <submittedName>
        <fullName evidence="1">Uncharacterized protein</fullName>
    </submittedName>
</protein>